<dbReference type="EMBL" id="AOJJ01000053">
    <property type="protein sequence ID" value="EMA71428.1"/>
    <property type="molecule type" value="Genomic_DNA"/>
</dbReference>
<feature type="compositionally biased region" description="Acidic residues" evidence="1">
    <location>
        <begin position="164"/>
        <end position="175"/>
    </location>
</feature>
<dbReference type="Proteomes" id="UP000011528">
    <property type="component" value="Unassembled WGS sequence"/>
</dbReference>
<evidence type="ECO:0000313" key="2">
    <source>
        <dbReference type="EMBL" id="EMA71428.1"/>
    </source>
</evidence>
<feature type="region of interest" description="Disordered" evidence="1">
    <location>
        <begin position="158"/>
        <end position="179"/>
    </location>
</feature>
<evidence type="ECO:0000256" key="1">
    <source>
        <dbReference type="SAM" id="MobiDB-lite"/>
    </source>
</evidence>
<accession>M0PN82</accession>
<organism evidence="2 3">
    <name type="scientific">Halorubrum distributum JCM 13916</name>
    <dbReference type="NCBI Taxonomy" id="1230455"/>
    <lineage>
        <taxon>Archaea</taxon>
        <taxon>Methanobacteriati</taxon>
        <taxon>Methanobacteriota</taxon>
        <taxon>Stenosarchaea group</taxon>
        <taxon>Halobacteria</taxon>
        <taxon>Halobacteriales</taxon>
        <taxon>Haloferacaceae</taxon>
        <taxon>Halorubrum</taxon>
        <taxon>Halorubrum distributum group</taxon>
    </lineage>
</organism>
<gene>
    <name evidence="2" type="ORF">C462_06777</name>
</gene>
<protein>
    <submittedName>
        <fullName evidence="2">Uncharacterized protein</fullName>
    </submittedName>
</protein>
<sequence>MKRRNLILLLGGTGSAALSTGTGAFSSMEAERSVEVNVVNDDRAFVGYHTEDRVLPEDANGDGKFDIVTVENQFSKGVTIEITDVEITVEADGQEGPEITGLEYGEQLGSGDSETVRGTLDTNKAGEWTVEATVTVEGTADGVSARIFGDTSTRSFMVKREPPEDNTGDASDDPIEITGASYSGNGKVAIYGSRDGETEVVFYLRENGRPNSARPVRSETRTAPINGDDSDVKKTSVSGERIVAVGAVDSEDVYLHPNWNQNECKFGNSGSGKGVPSKADPSSCN</sequence>
<dbReference type="RefSeq" id="WP_007994647.1">
    <property type="nucleotide sequence ID" value="NZ_AOJJ01000053.1"/>
</dbReference>
<proteinExistence type="predicted"/>
<reference evidence="2 3" key="1">
    <citation type="journal article" date="2014" name="PLoS Genet.">
        <title>Phylogenetically driven sequencing of extremely halophilic archaea reveals strategies for static and dynamic osmo-response.</title>
        <authorList>
            <person name="Becker E.A."/>
            <person name="Seitzer P.M."/>
            <person name="Tritt A."/>
            <person name="Larsen D."/>
            <person name="Krusor M."/>
            <person name="Yao A.I."/>
            <person name="Wu D."/>
            <person name="Madern D."/>
            <person name="Eisen J.A."/>
            <person name="Darling A.E."/>
            <person name="Facciotti M.T."/>
        </authorList>
    </citation>
    <scope>NUCLEOTIDE SEQUENCE [LARGE SCALE GENOMIC DNA]</scope>
    <source>
        <strain evidence="2 3">JCM 13916</strain>
    </source>
</reference>
<evidence type="ECO:0000313" key="3">
    <source>
        <dbReference type="Proteomes" id="UP000011528"/>
    </source>
</evidence>
<feature type="region of interest" description="Disordered" evidence="1">
    <location>
        <begin position="210"/>
        <end position="235"/>
    </location>
</feature>
<dbReference type="AlphaFoldDB" id="M0PN82"/>
<name>M0PN82_9EURY</name>
<comment type="caution">
    <text evidence="2">The sequence shown here is derived from an EMBL/GenBank/DDBJ whole genome shotgun (WGS) entry which is preliminary data.</text>
</comment>
<feature type="region of interest" description="Disordered" evidence="1">
    <location>
        <begin position="260"/>
        <end position="285"/>
    </location>
</feature>